<dbReference type="KEGG" id="aol:S58_42550"/>
<gene>
    <name evidence="1" type="ORF">S58_42550</name>
</gene>
<protein>
    <submittedName>
        <fullName evidence="1">Uncharacterized protein</fullName>
    </submittedName>
</protein>
<evidence type="ECO:0000313" key="1">
    <source>
        <dbReference type="EMBL" id="BAM90240.1"/>
    </source>
</evidence>
<dbReference type="EMBL" id="AP012603">
    <property type="protein sequence ID" value="BAM90240.1"/>
    <property type="molecule type" value="Genomic_DNA"/>
</dbReference>
<dbReference type="HOGENOM" id="CLU_2785723_0_0_5"/>
<accession>M4ZV81</accession>
<reference evidence="1 2" key="1">
    <citation type="journal article" date="2013" name="Appl. Environ. Microbiol.">
        <title>Genome analysis suggests that the soil oligotrophic bacterium Agromonas oligotrophica (Bradyrhizobium oligotrophicum) is a nitrogen-fixing symbiont of Aeschynomene indica.</title>
        <authorList>
            <person name="Okubo T."/>
            <person name="Fukushima S."/>
            <person name="Itakura M."/>
            <person name="Oshima K."/>
            <person name="Longtonglang A."/>
            <person name="Teaumroong N."/>
            <person name="Mitsui H."/>
            <person name="Hattori M."/>
            <person name="Hattori R."/>
            <person name="Hattori T."/>
            <person name="Minamisawa K."/>
        </authorList>
    </citation>
    <scope>NUCLEOTIDE SEQUENCE [LARGE SCALE GENOMIC DNA]</scope>
    <source>
        <strain evidence="1 2">S58</strain>
    </source>
</reference>
<proteinExistence type="predicted"/>
<dbReference type="Proteomes" id="UP000011841">
    <property type="component" value="Chromosome"/>
</dbReference>
<keyword evidence="2" id="KW-1185">Reference proteome</keyword>
<name>M4ZV81_9BRAD</name>
<organism evidence="1 2">
    <name type="scientific">Bradyrhizobium oligotrophicum S58</name>
    <dbReference type="NCBI Taxonomy" id="1245469"/>
    <lineage>
        <taxon>Bacteria</taxon>
        <taxon>Pseudomonadati</taxon>
        <taxon>Pseudomonadota</taxon>
        <taxon>Alphaproteobacteria</taxon>
        <taxon>Hyphomicrobiales</taxon>
        <taxon>Nitrobacteraceae</taxon>
        <taxon>Bradyrhizobium</taxon>
    </lineage>
</organism>
<dbReference type="STRING" id="1245469.S58_42550"/>
<sequence length="68" mass="7459">MAHARQVCPSQENLAHPAAARNEMVVVMPIEDVESLKAAIADGRTPELLLFWGHTARTDEIGKHVLSQ</sequence>
<dbReference type="PATRIC" id="fig|1245469.3.peg.4355"/>
<evidence type="ECO:0000313" key="2">
    <source>
        <dbReference type="Proteomes" id="UP000011841"/>
    </source>
</evidence>
<dbReference type="AlphaFoldDB" id="M4ZV81"/>